<keyword evidence="2" id="KW-1185">Reference proteome</keyword>
<organism evidence="1 2">
    <name type="scientific">Catharanthus roseus</name>
    <name type="common">Madagascar periwinkle</name>
    <name type="synonym">Vinca rosea</name>
    <dbReference type="NCBI Taxonomy" id="4058"/>
    <lineage>
        <taxon>Eukaryota</taxon>
        <taxon>Viridiplantae</taxon>
        <taxon>Streptophyta</taxon>
        <taxon>Embryophyta</taxon>
        <taxon>Tracheophyta</taxon>
        <taxon>Spermatophyta</taxon>
        <taxon>Magnoliopsida</taxon>
        <taxon>eudicotyledons</taxon>
        <taxon>Gunneridae</taxon>
        <taxon>Pentapetalae</taxon>
        <taxon>asterids</taxon>
        <taxon>lamiids</taxon>
        <taxon>Gentianales</taxon>
        <taxon>Apocynaceae</taxon>
        <taxon>Rauvolfioideae</taxon>
        <taxon>Vinceae</taxon>
        <taxon>Catharanthinae</taxon>
        <taxon>Catharanthus</taxon>
    </lineage>
</organism>
<comment type="caution">
    <text evidence="1">The sequence shown here is derived from an EMBL/GenBank/DDBJ whole genome shotgun (WGS) entry which is preliminary data.</text>
</comment>
<reference evidence="2" key="1">
    <citation type="journal article" date="2023" name="Nat. Plants">
        <title>Single-cell RNA sequencing provides a high-resolution roadmap for understanding the multicellular compartmentation of specialized metabolism.</title>
        <authorList>
            <person name="Sun S."/>
            <person name="Shen X."/>
            <person name="Li Y."/>
            <person name="Li Y."/>
            <person name="Wang S."/>
            <person name="Li R."/>
            <person name="Zhang H."/>
            <person name="Shen G."/>
            <person name="Guo B."/>
            <person name="Wei J."/>
            <person name="Xu J."/>
            <person name="St-Pierre B."/>
            <person name="Chen S."/>
            <person name="Sun C."/>
        </authorList>
    </citation>
    <scope>NUCLEOTIDE SEQUENCE [LARGE SCALE GENOMIC DNA]</scope>
</reference>
<proteinExistence type="predicted"/>
<dbReference type="Proteomes" id="UP001060085">
    <property type="component" value="Linkage Group LG04"/>
</dbReference>
<evidence type="ECO:0000313" key="1">
    <source>
        <dbReference type="EMBL" id="KAI5667365.1"/>
    </source>
</evidence>
<name>A0ACC0B3Z8_CATRO</name>
<gene>
    <name evidence="1" type="ORF">M9H77_17218</name>
</gene>
<protein>
    <submittedName>
        <fullName evidence="1">Uncharacterized protein</fullName>
    </submittedName>
</protein>
<dbReference type="EMBL" id="CM044704">
    <property type="protein sequence ID" value="KAI5667365.1"/>
    <property type="molecule type" value="Genomic_DNA"/>
</dbReference>
<sequence length="219" mass="25011">MKESLCDISSSLNSLSSEQQEFSFKELKLFLELYASFVTLVGNVMEFLDELISLLYCKEELGGLSPLKEMEHQIEWKLKALEDNGMNAYMEEALNNKVEEFEGQERPSKLFTMYSIVNDQSREQFGIVEAKKSSIEVLHEGGDLGKDLDPIPRSKEDSHQSTSQHIAKIGVNFPTWAKGLSTIYQGEFSISNLFKTLGYCPIKYWTSKFKSHKILDIKI</sequence>
<accession>A0ACC0B3Z8</accession>
<evidence type="ECO:0000313" key="2">
    <source>
        <dbReference type="Proteomes" id="UP001060085"/>
    </source>
</evidence>